<comment type="caution">
    <text evidence="1">The sequence shown here is derived from an EMBL/GenBank/DDBJ whole genome shotgun (WGS) entry which is preliminary data.</text>
</comment>
<name>A0A150PBP0_SORCE</name>
<proteinExistence type="predicted"/>
<evidence type="ECO:0000313" key="1">
    <source>
        <dbReference type="EMBL" id="KYF52878.1"/>
    </source>
</evidence>
<reference evidence="1 2" key="1">
    <citation type="submission" date="2014-02" db="EMBL/GenBank/DDBJ databases">
        <title>The small core and large imbalanced accessory genome model reveals a collaborative survival strategy of Sorangium cellulosum strains in nature.</title>
        <authorList>
            <person name="Han K."/>
            <person name="Peng R."/>
            <person name="Blom J."/>
            <person name="Li Y.-Z."/>
        </authorList>
    </citation>
    <scope>NUCLEOTIDE SEQUENCE [LARGE SCALE GENOMIC DNA]</scope>
    <source>
        <strain evidence="1 2">So0157-18</strain>
    </source>
</reference>
<accession>A0A150PBP0</accession>
<dbReference type="AlphaFoldDB" id="A0A150PBP0"/>
<dbReference type="EMBL" id="JELX01003242">
    <property type="protein sequence ID" value="KYF52878.1"/>
    <property type="molecule type" value="Genomic_DNA"/>
</dbReference>
<dbReference type="Proteomes" id="UP000075604">
    <property type="component" value="Unassembled WGS sequence"/>
</dbReference>
<protein>
    <submittedName>
        <fullName evidence="1">Uncharacterized protein</fullName>
    </submittedName>
</protein>
<evidence type="ECO:0000313" key="2">
    <source>
        <dbReference type="Proteomes" id="UP000075604"/>
    </source>
</evidence>
<sequence>MRLVVTPDPGSEGYLGGIIIWHSATLTFTATSSSTMISFASLIGNACAGPLVDDVVVEAVPLPALLVNVDTTGCNTNVAINNAIGQSFQVSSPTTLDHFGIWIKPELSYATSYNVELYDDEGTGGAKLARR</sequence>
<organism evidence="1 2">
    <name type="scientific">Sorangium cellulosum</name>
    <name type="common">Polyangium cellulosum</name>
    <dbReference type="NCBI Taxonomy" id="56"/>
    <lineage>
        <taxon>Bacteria</taxon>
        <taxon>Pseudomonadati</taxon>
        <taxon>Myxococcota</taxon>
        <taxon>Polyangia</taxon>
        <taxon>Polyangiales</taxon>
        <taxon>Polyangiaceae</taxon>
        <taxon>Sorangium</taxon>
    </lineage>
</organism>
<gene>
    <name evidence="1" type="ORF">BE04_44285</name>
</gene>